<dbReference type="Proteomes" id="UP001054945">
    <property type="component" value="Unassembled WGS sequence"/>
</dbReference>
<feature type="region of interest" description="Disordered" evidence="1">
    <location>
        <begin position="88"/>
        <end position="164"/>
    </location>
</feature>
<evidence type="ECO:0000313" key="3">
    <source>
        <dbReference type="Proteomes" id="UP001054945"/>
    </source>
</evidence>
<name>A0AAV4P2S9_CAEEX</name>
<accession>A0AAV4P2S9</accession>
<organism evidence="2 3">
    <name type="scientific">Caerostris extrusa</name>
    <name type="common">Bark spider</name>
    <name type="synonym">Caerostris bankana</name>
    <dbReference type="NCBI Taxonomy" id="172846"/>
    <lineage>
        <taxon>Eukaryota</taxon>
        <taxon>Metazoa</taxon>
        <taxon>Ecdysozoa</taxon>
        <taxon>Arthropoda</taxon>
        <taxon>Chelicerata</taxon>
        <taxon>Arachnida</taxon>
        <taxon>Araneae</taxon>
        <taxon>Araneomorphae</taxon>
        <taxon>Entelegynae</taxon>
        <taxon>Araneoidea</taxon>
        <taxon>Araneidae</taxon>
        <taxon>Caerostris</taxon>
    </lineage>
</organism>
<gene>
    <name evidence="2" type="primary">BEST3_1</name>
    <name evidence="2" type="ORF">CEXT_276311</name>
</gene>
<dbReference type="EMBL" id="BPLR01004032">
    <property type="protein sequence ID" value="GIX91517.1"/>
    <property type="molecule type" value="Genomic_DNA"/>
</dbReference>
<proteinExistence type="predicted"/>
<evidence type="ECO:0000313" key="2">
    <source>
        <dbReference type="EMBL" id="GIX91517.1"/>
    </source>
</evidence>
<sequence length="276" mass="30363">MQIPQEKQNLLVPEFDEEDDEDKIAATYGMGNRGASLWTLVGGKLNTRFSVSNQNLDTVTLESGSNNWKVSNPSLFIPDADLMSDNKPTTGSVYGIHVPDESSEVGSPQPAAQPQKPQHRKSSDHTTGALKKAVKDSHKETSSATEKPAETHLQTTLTNRRQSFDERSLAALQAKSSSRFQSLPDVKKLASDEWEDMAVEDQDNISTANLLVVHEDQDEDGIVMDRPPMLTFTRASLSPCPSSGDSEDYFGHLGLQSATSLTSMNEFHDEEPENKK</sequence>
<dbReference type="AlphaFoldDB" id="A0AAV4P2S9"/>
<protein>
    <submittedName>
        <fullName evidence="2">Bestrophin homolog</fullName>
    </submittedName>
</protein>
<feature type="compositionally biased region" description="Polar residues" evidence="1">
    <location>
        <begin position="152"/>
        <end position="161"/>
    </location>
</feature>
<comment type="caution">
    <text evidence="2">The sequence shown here is derived from an EMBL/GenBank/DDBJ whole genome shotgun (WGS) entry which is preliminary data.</text>
</comment>
<keyword evidence="3" id="KW-1185">Reference proteome</keyword>
<evidence type="ECO:0000256" key="1">
    <source>
        <dbReference type="SAM" id="MobiDB-lite"/>
    </source>
</evidence>
<reference evidence="2 3" key="1">
    <citation type="submission" date="2021-06" db="EMBL/GenBank/DDBJ databases">
        <title>Caerostris extrusa draft genome.</title>
        <authorList>
            <person name="Kono N."/>
            <person name="Arakawa K."/>
        </authorList>
    </citation>
    <scope>NUCLEOTIDE SEQUENCE [LARGE SCALE GENOMIC DNA]</scope>
</reference>